<gene>
    <name evidence="6" type="primary">nadK</name>
    <name evidence="8" type="ORF">AB0O96_11930</name>
</gene>
<keyword evidence="9" id="KW-1185">Reference proteome</keyword>
<evidence type="ECO:0000256" key="1">
    <source>
        <dbReference type="ARBA" id="ARBA00022679"/>
    </source>
</evidence>
<accession>A0ABV3KEQ7</accession>
<feature type="compositionally biased region" description="Basic and acidic residues" evidence="7">
    <location>
        <begin position="335"/>
        <end position="348"/>
    </location>
</feature>
<evidence type="ECO:0000256" key="4">
    <source>
        <dbReference type="ARBA" id="ARBA00023027"/>
    </source>
</evidence>
<dbReference type="GO" id="GO:0003951">
    <property type="term" value="F:NAD+ kinase activity"/>
    <property type="evidence" value="ECO:0007669"/>
    <property type="project" value="UniProtKB-EC"/>
</dbReference>
<evidence type="ECO:0000256" key="3">
    <source>
        <dbReference type="ARBA" id="ARBA00022857"/>
    </source>
</evidence>
<keyword evidence="6" id="KW-0067">ATP-binding</keyword>
<dbReference type="PANTHER" id="PTHR20275:SF0">
    <property type="entry name" value="NAD KINASE"/>
    <property type="match status" value="1"/>
</dbReference>
<evidence type="ECO:0000256" key="6">
    <source>
        <dbReference type="HAMAP-Rule" id="MF_00361"/>
    </source>
</evidence>
<comment type="caution">
    <text evidence="8">The sequence shown here is derived from an EMBL/GenBank/DDBJ whole genome shotgun (WGS) entry which is preliminary data.</text>
</comment>
<feature type="active site" description="Proton acceptor" evidence="6">
    <location>
        <position position="75"/>
    </location>
</feature>
<dbReference type="SUPFAM" id="SSF111331">
    <property type="entry name" value="NAD kinase/diacylglycerol kinase-like"/>
    <property type="match status" value="1"/>
</dbReference>
<protein>
    <recommendedName>
        <fullName evidence="6">NAD kinase</fullName>
        <ecNumber evidence="6">2.7.1.23</ecNumber>
    </recommendedName>
    <alternativeName>
        <fullName evidence="6">ATP-dependent NAD kinase</fullName>
    </alternativeName>
</protein>
<dbReference type="EC" id="2.7.1.23" evidence="6"/>
<dbReference type="PANTHER" id="PTHR20275">
    <property type="entry name" value="NAD KINASE"/>
    <property type="match status" value="1"/>
</dbReference>
<reference evidence="8 9" key="1">
    <citation type="submission" date="2024-06" db="EMBL/GenBank/DDBJ databases">
        <title>The Natural Products Discovery Center: Release of the First 8490 Sequenced Strains for Exploring Actinobacteria Biosynthetic Diversity.</title>
        <authorList>
            <person name="Kalkreuter E."/>
            <person name="Kautsar S.A."/>
            <person name="Yang D."/>
            <person name="Bader C.D."/>
            <person name="Teijaro C.N."/>
            <person name="Fluegel L."/>
            <person name="Davis C.M."/>
            <person name="Simpson J.R."/>
            <person name="Lauterbach L."/>
            <person name="Steele A.D."/>
            <person name="Gui C."/>
            <person name="Meng S."/>
            <person name="Li G."/>
            <person name="Viehrig K."/>
            <person name="Ye F."/>
            <person name="Su P."/>
            <person name="Kiefer A.F."/>
            <person name="Nichols A."/>
            <person name="Cepeda A.J."/>
            <person name="Yan W."/>
            <person name="Fan B."/>
            <person name="Jiang Y."/>
            <person name="Adhikari A."/>
            <person name="Zheng C.-J."/>
            <person name="Schuster L."/>
            <person name="Cowan T.M."/>
            <person name="Smanski M.J."/>
            <person name="Chevrette M.G."/>
            <person name="De Carvalho L.P.S."/>
            <person name="Shen B."/>
        </authorList>
    </citation>
    <scope>NUCLEOTIDE SEQUENCE [LARGE SCALE GENOMIC DNA]</scope>
    <source>
        <strain evidence="8 9">NPDC079179</strain>
    </source>
</reference>
<sequence>MTRKILVMTHTGRSEAKDAARQSCEQLHAAGLVPVLSRPDVEALRADGFRLPPVEILEEDLALREIEIVMVLGGDGSILRAAELVRGVDTPLLGVNLGHVGFLAESERSGLSETVEAIVDGRYTVERRMALDVTVWEHRRKVLHTWALNEASVEKGDREKMIEVVTEVDRRPLSTFGCDGVVMATPTGSTAYAFSAGGPVVWPEVEALLMVPLSAHALFSRPLVISPRSMIAVEVLTRTDARGVLWCDGRRTADLPPGSRIEVRRSEKSVNLARIHATPFSERLVRKFELPIAGWRGPMPSEQGEAMTTALPLVQPTMKVVPQDEHQPKLTVGREIPHHGDDRDHPETSHTPAAETPVPGASTPQDAADGASDGGGAAATGHREEPRP</sequence>
<comment type="subcellular location">
    <subcellularLocation>
        <location evidence="6">Cytoplasm</location>
    </subcellularLocation>
</comment>
<name>A0ABV3KEQ7_9MICC</name>
<dbReference type="Gene3D" id="3.40.50.10330">
    <property type="entry name" value="Probable inorganic polyphosphate/atp-NAD kinase, domain 1"/>
    <property type="match status" value="1"/>
</dbReference>
<feature type="binding site" evidence="6">
    <location>
        <position position="80"/>
    </location>
    <ligand>
        <name>NAD(+)</name>
        <dbReference type="ChEBI" id="CHEBI:57540"/>
    </ligand>
</feature>
<feature type="binding site" evidence="6">
    <location>
        <begin position="149"/>
        <end position="150"/>
    </location>
    <ligand>
        <name>NAD(+)</name>
        <dbReference type="ChEBI" id="CHEBI:57540"/>
    </ligand>
</feature>
<keyword evidence="6" id="KW-0547">Nucleotide-binding</keyword>
<dbReference type="Gene3D" id="2.60.200.30">
    <property type="entry name" value="Probable inorganic polyphosphate/atp-NAD kinase, domain 2"/>
    <property type="match status" value="1"/>
</dbReference>
<evidence type="ECO:0000256" key="7">
    <source>
        <dbReference type="SAM" id="MobiDB-lite"/>
    </source>
</evidence>
<dbReference type="RefSeq" id="WP_363785771.1">
    <property type="nucleotide sequence ID" value="NZ_JBFBLL010000010.1"/>
</dbReference>
<organism evidence="8 9">
    <name type="scientific">Kocuria salsicia</name>
    <dbReference type="NCBI Taxonomy" id="664639"/>
    <lineage>
        <taxon>Bacteria</taxon>
        <taxon>Bacillati</taxon>
        <taxon>Actinomycetota</taxon>
        <taxon>Actinomycetes</taxon>
        <taxon>Micrococcales</taxon>
        <taxon>Micrococcaceae</taxon>
        <taxon>Kocuria</taxon>
    </lineage>
</organism>
<proteinExistence type="inferred from homology"/>
<feature type="binding site" evidence="6">
    <location>
        <position position="179"/>
    </location>
    <ligand>
        <name>NAD(+)</name>
        <dbReference type="ChEBI" id="CHEBI:57540"/>
    </ligand>
</feature>
<dbReference type="HAMAP" id="MF_00361">
    <property type="entry name" value="NAD_kinase"/>
    <property type="match status" value="1"/>
</dbReference>
<feature type="binding site" evidence="6">
    <location>
        <begin position="190"/>
        <end position="195"/>
    </location>
    <ligand>
        <name>NAD(+)</name>
        <dbReference type="ChEBI" id="CHEBI:57540"/>
    </ligand>
</feature>
<evidence type="ECO:0000313" key="8">
    <source>
        <dbReference type="EMBL" id="MEV8158892.1"/>
    </source>
</evidence>
<dbReference type="InterPro" id="IPR002504">
    <property type="entry name" value="NADK"/>
</dbReference>
<evidence type="ECO:0000256" key="2">
    <source>
        <dbReference type="ARBA" id="ARBA00022777"/>
    </source>
</evidence>
<dbReference type="NCBIfam" id="NF002892">
    <property type="entry name" value="PRK03372.1"/>
    <property type="match status" value="1"/>
</dbReference>
<comment type="catalytic activity">
    <reaction evidence="5 6">
        <text>NAD(+) + ATP = ADP + NADP(+) + H(+)</text>
        <dbReference type="Rhea" id="RHEA:18629"/>
        <dbReference type="ChEBI" id="CHEBI:15378"/>
        <dbReference type="ChEBI" id="CHEBI:30616"/>
        <dbReference type="ChEBI" id="CHEBI:57540"/>
        <dbReference type="ChEBI" id="CHEBI:58349"/>
        <dbReference type="ChEBI" id="CHEBI:456216"/>
        <dbReference type="EC" id="2.7.1.23"/>
    </reaction>
</comment>
<comment type="similarity">
    <text evidence="6">Belongs to the NAD kinase family.</text>
</comment>
<dbReference type="InterPro" id="IPR016064">
    <property type="entry name" value="NAD/diacylglycerol_kinase_sf"/>
</dbReference>
<keyword evidence="4 6" id="KW-0520">NAD</keyword>
<dbReference type="EMBL" id="JBFBLL010000010">
    <property type="protein sequence ID" value="MEV8158892.1"/>
    <property type="molecule type" value="Genomic_DNA"/>
</dbReference>
<comment type="function">
    <text evidence="6">Involved in the regulation of the intracellular balance of NAD and NADP, and is a key enzyme in the biosynthesis of NADP. Catalyzes specifically the phosphorylation on 2'-hydroxyl of the adenosine moiety of NAD to yield NADP.</text>
</comment>
<comment type="cofactor">
    <cofactor evidence="6">
        <name>a divalent metal cation</name>
        <dbReference type="ChEBI" id="CHEBI:60240"/>
    </cofactor>
</comment>
<feature type="binding site" evidence="6">
    <location>
        <begin position="75"/>
        <end position="76"/>
    </location>
    <ligand>
        <name>NAD(+)</name>
        <dbReference type="ChEBI" id="CHEBI:57540"/>
    </ligand>
</feature>
<keyword evidence="2 6" id="KW-0418">Kinase</keyword>
<keyword evidence="3 6" id="KW-0521">NADP</keyword>
<comment type="caution">
    <text evidence="6">Lacks conserved residue(s) required for the propagation of feature annotation.</text>
</comment>
<evidence type="ECO:0000256" key="5">
    <source>
        <dbReference type="ARBA" id="ARBA00047925"/>
    </source>
</evidence>
<dbReference type="Pfam" id="PF20143">
    <property type="entry name" value="NAD_kinase_C"/>
    <property type="match status" value="1"/>
</dbReference>
<keyword evidence="6" id="KW-0963">Cytoplasm</keyword>
<dbReference type="Pfam" id="PF01513">
    <property type="entry name" value="NAD_kinase"/>
    <property type="match status" value="1"/>
</dbReference>
<dbReference type="InterPro" id="IPR017438">
    <property type="entry name" value="ATP-NAD_kinase_N"/>
</dbReference>
<dbReference type="Proteomes" id="UP001553031">
    <property type="component" value="Unassembled WGS sequence"/>
</dbReference>
<feature type="binding site" evidence="6">
    <location>
        <position position="160"/>
    </location>
    <ligand>
        <name>NAD(+)</name>
        <dbReference type="ChEBI" id="CHEBI:57540"/>
    </ligand>
</feature>
<dbReference type="InterPro" id="IPR017437">
    <property type="entry name" value="ATP-NAD_kinase_PpnK-typ_C"/>
</dbReference>
<keyword evidence="1 6" id="KW-0808">Transferase</keyword>
<evidence type="ECO:0000313" key="9">
    <source>
        <dbReference type="Proteomes" id="UP001553031"/>
    </source>
</evidence>
<feature type="region of interest" description="Disordered" evidence="7">
    <location>
        <begin position="321"/>
        <end position="388"/>
    </location>
</feature>